<evidence type="ECO:0000313" key="5">
    <source>
        <dbReference type="RefSeq" id="XP_027203712.1"/>
    </source>
</evidence>
<feature type="compositionally biased region" description="Basic and acidic residues" evidence="2">
    <location>
        <begin position="8"/>
        <end position="17"/>
    </location>
</feature>
<feature type="region of interest" description="Disordered" evidence="2">
    <location>
        <begin position="82"/>
        <end position="143"/>
    </location>
</feature>
<dbReference type="PANTHER" id="PTHR23167:SF46">
    <property type="entry name" value="EPS15 HOMOLOGY DOMAIN CONTAINING PROTEIN-BINDING PROTEIN 1, ISOFORM F"/>
    <property type="match status" value="1"/>
</dbReference>
<feature type="domain" description="BMERB" evidence="3">
    <location>
        <begin position="445"/>
        <end position="595"/>
    </location>
</feature>
<dbReference type="Pfam" id="PF12130">
    <property type="entry name" value="bMERB_dom"/>
    <property type="match status" value="1"/>
</dbReference>
<dbReference type="PANTHER" id="PTHR23167">
    <property type="entry name" value="CALPONIN HOMOLOGY DOMAIN-CONTAINING PROTEIN DDB_G0272472-RELATED"/>
    <property type="match status" value="1"/>
</dbReference>
<feature type="region of interest" description="Disordered" evidence="2">
    <location>
        <begin position="1"/>
        <end position="57"/>
    </location>
</feature>
<dbReference type="AlphaFoldDB" id="A0A6P6YEK9"/>
<dbReference type="InterPro" id="IPR050540">
    <property type="entry name" value="F-actin_Monoox_Mical"/>
</dbReference>
<feature type="compositionally biased region" description="Low complexity" evidence="2">
    <location>
        <begin position="397"/>
        <end position="417"/>
    </location>
</feature>
<feature type="compositionally biased region" description="Basic and acidic residues" evidence="2">
    <location>
        <begin position="176"/>
        <end position="196"/>
    </location>
</feature>
<dbReference type="OrthoDB" id="10017054at2759"/>
<feature type="compositionally biased region" description="Basic and acidic residues" evidence="2">
    <location>
        <begin position="119"/>
        <end position="139"/>
    </location>
</feature>
<accession>A0A6P6YEK9</accession>
<feature type="region of interest" description="Disordered" evidence="2">
    <location>
        <begin position="606"/>
        <end position="726"/>
    </location>
</feature>
<feature type="region of interest" description="Disordered" evidence="2">
    <location>
        <begin position="339"/>
        <end position="417"/>
    </location>
</feature>
<proteinExistence type="predicted"/>
<dbReference type="InterPro" id="IPR022735">
    <property type="entry name" value="bMERB_dom"/>
</dbReference>
<dbReference type="SMART" id="SM01203">
    <property type="entry name" value="DUF3585"/>
    <property type="match status" value="1"/>
</dbReference>
<feature type="region of interest" description="Disordered" evidence="2">
    <location>
        <begin position="156"/>
        <end position="322"/>
    </location>
</feature>
<feature type="compositionally biased region" description="Basic and acidic residues" evidence="2">
    <location>
        <begin position="704"/>
        <end position="713"/>
    </location>
</feature>
<feature type="compositionally biased region" description="Basic and acidic residues" evidence="2">
    <location>
        <begin position="656"/>
        <end position="667"/>
    </location>
</feature>
<protein>
    <submittedName>
        <fullName evidence="5">MICAL-like protein 1</fullName>
    </submittedName>
</protein>
<feature type="compositionally biased region" description="Low complexity" evidence="2">
    <location>
        <begin position="274"/>
        <end position="284"/>
    </location>
</feature>
<gene>
    <name evidence="5" type="primary">LOC113797517</name>
</gene>
<feature type="compositionally biased region" description="Polar residues" evidence="2">
    <location>
        <begin position="688"/>
        <end position="698"/>
    </location>
</feature>
<dbReference type="PROSITE" id="PS51848">
    <property type="entry name" value="BMERB"/>
    <property type="match status" value="1"/>
</dbReference>
<feature type="compositionally biased region" description="Basic residues" evidence="2">
    <location>
        <begin position="619"/>
        <end position="651"/>
    </location>
</feature>
<sequence>METTIISDKNDDEKLTNDIDIDDSNEPKIMMVVKDSSSPKPPSEPQSQTDFENMDDEKLTNDLDLECKKIETLIQTLDQIELESLPSSDVDVDDDRNDAADDIRSEHCQPVDDDDDNDEKSTIKLDENKEVEEKIEIKQTKQIPIPKERKSKCFIVKNVDDNNNDDEQQQQQKQLEISKEKMPTATTSKEKPKIYPDDLNPFGDDDDDEIQDEKSSPKSKTVIKIEHYPGDLNPFGDDDDGDQNNSSLNPFGSDDDDDDDKQIKLTKTPDQQQRSSMKSSPTPTSKRKKRPAPPPPPPQTLSSSSLSNKSNQSLDQIVDKSMVIAKESDSQMFDSFISNASSSNFDTESFDDDNGGDGGNNSRNSIHHQLDVPRTPTPLPRRRKNNQNDVSSDGRKSSSSLIVSSITGSNNNDIDGNDSVQAQLKAIKNKKRPAPPRPAYKRELKQSTIEDMDKELNDIGDQLPIVEKERFELEKWLLLLNEEKESEPQQQPEEREQKLERFLELAREKCKLCRKQKELMYMKREHKLEEIQLELEYQLRIIMSKQDAQKTADDRDEEQRLLKKMMEIIDERNDIIENMIQDENKEIEEYQKIIGKVIDIRTKSEEREIGGGGGSGSGSKHHHHHLKPFHKLKKLNKKIKTKLKSNNKKQHQQQNGDDHSQDGKSIDESSESINSGGSTSINDLSIGQDCQSIGNTSVVDDGGDGDKKSEKSLTKKSSTFGRTTLKKLSNPSKTILNVSNELKSKFHHKSHSNITNQ</sequence>
<reference evidence="5" key="1">
    <citation type="submission" date="2025-08" db="UniProtKB">
        <authorList>
            <consortium name="RefSeq"/>
        </authorList>
    </citation>
    <scope>IDENTIFICATION</scope>
    <source>
        <strain evidence="5">Airmid</strain>
    </source>
</reference>
<evidence type="ECO:0000259" key="3">
    <source>
        <dbReference type="PROSITE" id="PS51848"/>
    </source>
</evidence>
<keyword evidence="4" id="KW-1185">Reference proteome</keyword>
<feature type="compositionally biased region" description="Basic and acidic residues" evidence="2">
    <location>
        <begin position="97"/>
        <end position="110"/>
    </location>
</feature>
<feature type="compositionally biased region" description="Low complexity" evidence="2">
    <location>
        <begin position="300"/>
        <end position="314"/>
    </location>
</feature>
<feature type="compositionally biased region" description="Low complexity" evidence="2">
    <location>
        <begin position="671"/>
        <end position="683"/>
    </location>
</feature>
<dbReference type="Proteomes" id="UP000515146">
    <property type="component" value="Unplaced"/>
</dbReference>
<keyword evidence="1" id="KW-0175">Coiled coil</keyword>
<evidence type="ECO:0000256" key="2">
    <source>
        <dbReference type="SAM" id="MobiDB-lite"/>
    </source>
</evidence>
<dbReference type="KEGG" id="dpte:113797517"/>
<name>A0A6P6YEK9_DERPT</name>
<evidence type="ECO:0000313" key="4">
    <source>
        <dbReference type="Proteomes" id="UP000515146"/>
    </source>
</evidence>
<feature type="coiled-coil region" evidence="1">
    <location>
        <begin position="566"/>
        <end position="593"/>
    </location>
</feature>
<evidence type="ECO:0000256" key="1">
    <source>
        <dbReference type="SAM" id="Coils"/>
    </source>
</evidence>
<dbReference type="RefSeq" id="XP_027203712.1">
    <property type="nucleotide sequence ID" value="XM_027347911.1"/>
</dbReference>
<dbReference type="InParanoid" id="A0A6P6YEK9"/>
<organism evidence="4 5">
    <name type="scientific">Dermatophagoides pteronyssinus</name>
    <name type="common">European house dust mite</name>
    <dbReference type="NCBI Taxonomy" id="6956"/>
    <lineage>
        <taxon>Eukaryota</taxon>
        <taxon>Metazoa</taxon>
        <taxon>Ecdysozoa</taxon>
        <taxon>Arthropoda</taxon>
        <taxon>Chelicerata</taxon>
        <taxon>Arachnida</taxon>
        <taxon>Acari</taxon>
        <taxon>Acariformes</taxon>
        <taxon>Sarcoptiformes</taxon>
        <taxon>Astigmata</taxon>
        <taxon>Psoroptidia</taxon>
        <taxon>Analgoidea</taxon>
        <taxon>Pyroglyphidae</taxon>
        <taxon>Dermatophagoidinae</taxon>
        <taxon>Dermatophagoides</taxon>
    </lineage>
</organism>
<dbReference type="OMA" id="QMFEARE"/>